<keyword evidence="2 5" id="KW-0812">Transmembrane</keyword>
<evidence type="ECO:0000259" key="6">
    <source>
        <dbReference type="PROSITE" id="PS50850"/>
    </source>
</evidence>
<dbReference type="EMBL" id="CP000090">
    <property type="protein sequence ID" value="AAZ60195.1"/>
    <property type="molecule type" value="Genomic_DNA"/>
</dbReference>
<comment type="subcellular location">
    <subcellularLocation>
        <location evidence="1">Membrane</location>
        <topology evidence="1">Multi-pass membrane protein</topology>
    </subcellularLocation>
</comment>
<dbReference type="eggNOG" id="COG2814">
    <property type="taxonomic scope" value="Bacteria"/>
</dbReference>
<dbReference type="STRING" id="264198.Reut_A0816"/>
<dbReference type="InterPro" id="IPR052528">
    <property type="entry name" value="Sugar_transport-like"/>
</dbReference>
<sequence>MAIYKMYQTNGTLRVPATAPFRRCGPWPPLFFCCPSYCGNKNRIRRPPPMTLPHAAVPPISWLIALTVCNHVAFNASRVVVSLFAISLKASTLTLGLLMSLYALLPMLLAIRAGKRIDEIGPRKPMTAGSLMVVAGTLLPAVWHEIAALYFSCALIGVGFMLVQVAMQLLIGQVSTNDTRLRNYTLHALGLSVSGTLGPVVMGYVIEHAGFRPAFLVLVAVALVGQAGLQWVRPRLPAQGGNAGRIAIEDGSRRSTLDLLQYPELRAVFVASAVLSAAWDLHAFLIPIHGSRIGLSPSSIGWVLGAFAIATFAIRVAMPLVSRRLSEWKIIRVALMVGASAYLIYPFVTHFWMMCGLAFVLGLALGSAQPNVMNILHTASPSGRAGEALGLRSAVLNTSQVVWPLTFGVVGTALGMLPIFLSMAGAMGMAGLYSRRQSRVAAAELSPPSH</sequence>
<feature type="transmembrane region" description="Helical" evidence="5">
    <location>
        <begin position="212"/>
        <end position="232"/>
    </location>
</feature>
<keyword evidence="3 5" id="KW-1133">Transmembrane helix</keyword>
<dbReference type="KEGG" id="reu:Reut_A0816"/>
<organism evidence="7">
    <name type="scientific">Cupriavidus pinatubonensis (strain JMP 134 / LMG 1197)</name>
    <name type="common">Cupriavidus necator (strain JMP 134)</name>
    <dbReference type="NCBI Taxonomy" id="264198"/>
    <lineage>
        <taxon>Bacteria</taxon>
        <taxon>Pseudomonadati</taxon>
        <taxon>Pseudomonadota</taxon>
        <taxon>Betaproteobacteria</taxon>
        <taxon>Burkholderiales</taxon>
        <taxon>Burkholderiaceae</taxon>
        <taxon>Cupriavidus</taxon>
    </lineage>
</organism>
<dbReference type="HOGENOM" id="CLU_053107_1_0_4"/>
<dbReference type="PROSITE" id="PS50850">
    <property type="entry name" value="MFS"/>
    <property type="match status" value="1"/>
</dbReference>
<dbReference type="GO" id="GO:0022857">
    <property type="term" value="F:transmembrane transporter activity"/>
    <property type="evidence" value="ECO:0007669"/>
    <property type="project" value="InterPro"/>
</dbReference>
<dbReference type="PANTHER" id="PTHR23526:SF4">
    <property type="entry name" value="INTEGRAL MEMBRANE TRANSPORT PROTEIN"/>
    <property type="match status" value="1"/>
</dbReference>
<dbReference type="AlphaFoldDB" id="Q474I8"/>
<feature type="transmembrane region" description="Helical" evidence="5">
    <location>
        <begin position="300"/>
        <end position="321"/>
    </location>
</feature>
<dbReference type="GO" id="GO:0016020">
    <property type="term" value="C:membrane"/>
    <property type="evidence" value="ECO:0007669"/>
    <property type="project" value="UniProtKB-SubCell"/>
</dbReference>
<evidence type="ECO:0000313" key="7">
    <source>
        <dbReference type="EMBL" id="AAZ60195.1"/>
    </source>
</evidence>
<evidence type="ECO:0000256" key="3">
    <source>
        <dbReference type="ARBA" id="ARBA00022989"/>
    </source>
</evidence>
<dbReference type="Gene3D" id="1.20.1250.20">
    <property type="entry name" value="MFS general substrate transporter like domains"/>
    <property type="match status" value="1"/>
</dbReference>
<dbReference type="PANTHER" id="PTHR23526">
    <property type="entry name" value="INTEGRAL MEMBRANE TRANSPORT PROTEIN-RELATED"/>
    <property type="match status" value="1"/>
</dbReference>
<proteinExistence type="predicted"/>
<evidence type="ECO:0000256" key="4">
    <source>
        <dbReference type="ARBA" id="ARBA00023136"/>
    </source>
</evidence>
<dbReference type="PRINTS" id="PR01035">
    <property type="entry name" value="TCRTETA"/>
</dbReference>
<dbReference type="InterPro" id="IPR036259">
    <property type="entry name" value="MFS_trans_sf"/>
</dbReference>
<dbReference type="InterPro" id="IPR001958">
    <property type="entry name" value="Tet-R_TetA/multi-R_MdtG-like"/>
</dbReference>
<feature type="transmembrane region" description="Helical" evidence="5">
    <location>
        <begin position="401"/>
        <end position="429"/>
    </location>
</feature>
<evidence type="ECO:0000256" key="5">
    <source>
        <dbReference type="SAM" id="Phobius"/>
    </source>
</evidence>
<evidence type="ECO:0000256" key="1">
    <source>
        <dbReference type="ARBA" id="ARBA00004141"/>
    </source>
</evidence>
<reference evidence="7" key="1">
    <citation type="submission" date="2005-08" db="EMBL/GenBank/DDBJ databases">
        <title>Complete sequence of Chromosome1 of Ralstonia eutropha JMP134.</title>
        <authorList>
            <person name="Copeland A."/>
            <person name="Lucas S."/>
            <person name="Lapidus A."/>
            <person name="Barry K."/>
            <person name="Detter J.C."/>
            <person name="Glavina T."/>
            <person name="Hammon N."/>
            <person name="Israni S."/>
            <person name="Pitluck S."/>
            <person name="Goltsman E."/>
            <person name="Martinez M."/>
            <person name="Schmutz J."/>
            <person name="Larimer F."/>
            <person name="Land M."/>
            <person name="Lykidis A."/>
            <person name="Richardson P."/>
        </authorList>
    </citation>
    <scope>NUCLEOTIDE SEQUENCE</scope>
    <source>
        <strain evidence="7">JMP134</strain>
    </source>
</reference>
<dbReference type="SUPFAM" id="SSF103473">
    <property type="entry name" value="MFS general substrate transporter"/>
    <property type="match status" value="1"/>
</dbReference>
<feature type="transmembrane region" description="Helical" evidence="5">
    <location>
        <begin position="342"/>
        <end position="365"/>
    </location>
</feature>
<evidence type="ECO:0000256" key="2">
    <source>
        <dbReference type="ARBA" id="ARBA00022692"/>
    </source>
</evidence>
<feature type="transmembrane region" description="Helical" evidence="5">
    <location>
        <begin position="149"/>
        <end position="172"/>
    </location>
</feature>
<feature type="transmembrane region" description="Helical" evidence="5">
    <location>
        <begin position="79"/>
        <end position="105"/>
    </location>
</feature>
<feature type="transmembrane region" description="Helical" evidence="5">
    <location>
        <begin position="184"/>
        <end position="206"/>
    </location>
</feature>
<dbReference type="InterPro" id="IPR011701">
    <property type="entry name" value="MFS"/>
</dbReference>
<accession>Q474I8</accession>
<dbReference type="InterPro" id="IPR020846">
    <property type="entry name" value="MFS_dom"/>
</dbReference>
<feature type="domain" description="Major facilitator superfamily (MFS) profile" evidence="6">
    <location>
        <begin position="51"/>
        <end position="439"/>
    </location>
</feature>
<protein>
    <submittedName>
        <fullName evidence="7">Major facilitator superfamily MFS_1</fullName>
    </submittedName>
</protein>
<gene>
    <name evidence="7" type="ordered locus">Reut_A0816</name>
</gene>
<keyword evidence="4 5" id="KW-0472">Membrane</keyword>
<name>Q474I8_CUPPJ</name>
<feature type="transmembrane region" description="Helical" evidence="5">
    <location>
        <begin position="267"/>
        <end position="288"/>
    </location>
</feature>
<dbReference type="Pfam" id="PF07690">
    <property type="entry name" value="MFS_1"/>
    <property type="match status" value="1"/>
</dbReference>